<evidence type="ECO:0000256" key="4">
    <source>
        <dbReference type="ARBA" id="ARBA00023014"/>
    </source>
</evidence>
<dbReference type="InterPro" id="IPR042216">
    <property type="entry name" value="MitoNEET_CISD"/>
</dbReference>
<dbReference type="Gene3D" id="3.40.5.90">
    <property type="entry name" value="CDGSH iron-sulfur domain, mitoNEET-type"/>
    <property type="match status" value="1"/>
</dbReference>
<evidence type="ECO:0000313" key="6">
    <source>
        <dbReference type="EMBL" id="SNS37058.1"/>
    </source>
</evidence>
<keyword evidence="4" id="KW-0411">Iron-sulfur</keyword>
<evidence type="ECO:0000256" key="3">
    <source>
        <dbReference type="ARBA" id="ARBA00023004"/>
    </source>
</evidence>
<evidence type="ECO:0000256" key="1">
    <source>
        <dbReference type="ARBA" id="ARBA00022714"/>
    </source>
</evidence>
<name>A0A239DYI3_9NOCA</name>
<gene>
    <name evidence="6" type="ORF">SAMN05421642_10287</name>
</gene>
<dbReference type="InterPro" id="IPR018967">
    <property type="entry name" value="FeS-contain_CDGSH-typ"/>
</dbReference>
<keyword evidence="2" id="KW-0479">Metal-binding</keyword>
<reference evidence="7" key="1">
    <citation type="submission" date="2017-06" db="EMBL/GenBank/DDBJ databases">
        <authorList>
            <person name="Varghese N."/>
            <person name="Submissions S."/>
        </authorList>
    </citation>
    <scope>NUCLEOTIDE SEQUENCE [LARGE SCALE GENOMIC DNA]</scope>
    <source>
        <strain evidence="7">JCM 23211</strain>
    </source>
</reference>
<evidence type="ECO:0000313" key="7">
    <source>
        <dbReference type="Proteomes" id="UP000198327"/>
    </source>
</evidence>
<dbReference type="AlphaFoldDB" id="A0A239DYI3"/>
<keyword evidence="7" id="KW-1185">Reference proteome</keyword>
<keyword evidence="1" id="KW-0001">2Fe-2S</keyword>
<dbReference type="RefSeq" id="WP_089243168.1">
    <property type="nucleotide sequence ID" value="NZ_FZOW01000002.1"/>
</dbReference>
<dbReference type="GO" id="GO:0051537">
    <property type="term" value="F:2 iron, 2 sulfur cluster binding"/>
    <property type="evidence" value="ECO:0007669"/>
    <property type="project" value="UniProtKB-KW"/>
</dbReference>
<evidence type="ECO:0000256" key="2">
    <source>
        <dbReference type="ARBA" id="ARBA00022723"/>
    </source>
</evidence>
<dbReference type="STRING" id="398843.A3K89_04415"/>
<dbReference type="Pfam" id="PF09360">
    <property type="entry name" value="zf-CDGSH"/>
    <property type="match status" value="1"/>
</dbReference>
<sequence length="57" mass="6453">MTRVRMIKGGPLMIEGPVEIEMPDGTVAESDRVMVALCMCHRSANYPFCDTSHRKKR</sequence>
<organism evidence="6 7">
    <name type="scientific">Rhodococcoides kyotonense</name>
    <dbReference type="NCBI Taxonomy" id="398843"/>
    <lineage>
        <taxon>Bacteria</taxon>
        <taxon>Bacillati</taxon>
        <taxon>Actinomycetota</taxon>
        <taxon>Actinomycetes</taxon>
        <taxon>Mycobacteriales</taxon>
        <taxon>Nocardiaceae</taxon>
        <taxon>Rhodococcoides</taxon>
    </lineage>
</organism>
<evidence type="ECO:0000259" key="5">
    <source>
        <dbReference type="SMART" id="SM00704"/>
    </source>
</evidence>
<proteinExistence type="predicted"/>
<feature type="domain" description="Iron-binding zinc finger CDGSH type" evidence="5">
    <location>
        <begin position="15"/>
        <end position="57"/>
    </location>
</feature>
<dbReference type="GO" id="GO:0046872">
    <property type="term" value="F:metal ion binding"/>
    <property type="evidence" value="ECO:0007669"/>
    <property type="project" value="UniProtKB-KW"/>
</dbReference>
<keyword evidence="3" id="KW-0408">Iron</keyword>
<protein>
    <submittedName>
        <fullName evidence="6">Iron-binding zinc finger CDGSH type</fullName>
    </submittedName>
</protein>
<dbReference type="Proteomes" id="UP000198327">
    <property type="component" value="Unassembled WGS sequence"/>
</dbReference>
<accession>A0A239DYI3</accession>
<dbReference type="SMART" id="SM00704">
    <property type="entry name" value="ZnF_CDGSH"/>
    <property type="match status" value="1"/>
</dbReference>
<dbReference type="GO" id="GO:0005737">
    <property type="term" value="C:cytoplasm"/>
    <property type="evidence" value="ECO:0007669"/>
    <property type="project" value="UniProtKB-ARBA"/>
</dbReference>
<dbReference type="OrthoDB" id="3855487at2"/>
<dbReference type="EMBL" id="FZOW01000002">
    <property type="protein sequence ID" value="SNS37058.1"/>
    <property type="molecule type" value="Genomic_DNA"/>
</dbReference>